<dbReference type="Pfam" id="PF01702">
    <property type="entry name" value="TGT"/>
    <property type="match status" value="1"/>
</dbReference>
<comment type="similarity">
    <text evidence="5">Belongs to the queuine tRNA-ribosyltransferase family.</text>
</comment>
<dbReference type="GO" id="GO:0008616">
    <property type="term" value="P:tRNA queuosine(34) biosynthetic process"/>
    <property type="evidence" value="ECO:0007669"/>
    <property type="project" value="UniProtKB-UniRule"/>
</dbReference>
<organism evidence="7 8">
    <name type="scientific">candidate division NPL-UPA2 bacterium Unc8</name>
    <dbReference type="NCBI Taxonomy" id="1980939"/>
    <lineage>
        <taxon>Bacteria</taxon>
    </lineage>
</organism>
<dbReference type="EC" id="2.4.2.29" evidence="5"/>
<feature type="binding site" evidence="5">
    <location>
        <begin position="90"/>
        <end position="94"/>
    </location>
    <ligand>
        <name>substrate</name>
    </ligand>
</feature>
<keyword evidence="5" id="KW-0862">Zinc</keyword>
<feature type="binding site" evidence="5">
    <location>
        <position position="213"/>
    </location>
    <ligand>
        <name>substrate</name>
    </ligand>
</feature>
<comment type="function">
    <text evidence="5">Catalyzes the base-exchange of a guanine (G) residue with the queuine precursor 7-aminomethyl-7-deazaguanine (PreQ1) at position 34 (anticodon wobble position) in tRNAs with GU(N) anticodons (tRNA-Asp, -Asn, -His and -Tyr). Catalysis occurs through a double-displacement mechanism. The nucleophile active site attacks the C1' of nucleotide 34 to detach the guanine base from the RNA, forming a covalent enzyme-RNA intermediate. The proton acceptor active site deprotonates the incoming PreQ1, allowing a nucleophilic attack on the C1' of the ribose to form the product. After dissociation, two additional enzymatic reactions on the tRNA convert PreQ1 to queuine (Q), resulting in the hypermodified nucleoside queuosine (7-(((4,5-cis-dihydroxy-2-cyclopenten-1-yl)amino)methyl)-7-deazaguanosine).</text>
</comment>
<feature type="binding site" evidence="5">
    <location>
        <position position="306"/>
    </location>
    <ligand>
        <name>Zn(2+)</name>
        <dbReference type="ChEBI" id="CHEBI:29105"/>
    </ligand>
</feature>
<accession>A0A399FWP9</accession>
<dbReference type="NCBIfam" id="TIGR00449">
    <property type="entry name" value="tgt_general"/>
    <property type="match status" value="1"/>
</dbReference>
<keyword evidence="2 5" id="KW-0808">Transferase</keyword>
<dbReference type="EMBL" id="NDHY01000019">
    <property type="protein sequence ID" value="RIH99562.1"/>
    <property type="molecule type" value="Genomic_DNA"/>
</dbReference>
<dbReference type="InterPro" id="IPR036511">
    <property type="entry name" value="TGT-like_sf"/>
</dbReference>
<comment type="caution">
    <text evidence="5">Lacks conserved residue(s) required for the propagation of feature annotation.</text>
</comment>
<dbReference type="InterPro" id="IPR050076">
    <property type="entry name" value="ArchSynthase1/Queuine_TRR"/>
</dbReference>
<feature type="active site" description="Proton acceptor" evidence="5">
    <location>
        <position position="90"/>
    </location>
</feature>
<dbReference type="PANTHER" id="PTHR46499:SF1">
    <property type="entry name" value="QUEUINE TRNA-RIBOSYLTRANSFERASE"/>
    <property type="match status" value="1"/>
</dbReference>
<evidence type="ECO:0000256" key="4">
    <source>
        <dbReference type="ARBA" id="ARBA00050112"/>
    </source>
</evidence>
<dbReference type="GO" id="GO:0008479">
    <property type="term" value="F:tRNA-guanosine(34) queuine transglycosylase activity"/>
    <property type="evidence" value="ECO:0007669"/>
    <property type="project" value="UniProtKB-UniRule"/>
</dbReference>
<dbReference type="FunFam" id="3.20.20.105:FF:000001">
    <property type="entry name" value="Queuine tRNA-ribosyltransferase"/>
    <property type="match status" value="1"/>
</dbReference>
<dbReference type="InterPro" id="IPR004803">
    <property type="entry name" value="TGT"/>
</dbReference>
<comment type="caution">
    <text evidence="7">The sequence shown here is derived from an EMBL/GenBank/DDBJ whole genome shotgun (WGS) entry which is preliminary data.</text>
</comment>
<evidence type="ECO:0000313" key="7">
    <source>
        <dbReference type="EMBL" id="RIH99562.1"/>
    </source>
</evidence>
<feature type="region of interest" description="RNA binding; important for wobble base 34 recognition" evidence="5">
    <location>
        <begin position="268"/>
        <end position="272"/>
    </location>
</feature>
<evidence type="ECO:0000313" key="8">
    <source>
        <dbReference type="Proteomes" id="UP000266287"/>
    </source>
</evidence>
<evidence type="ECO:0000259" key="6">
    <source>
        <dbReference type="Pfam" id="PF01702"/>
    </source>
</evidence>
<evidence type="ECO:0000256" key="1">
    <source>
        <dbReference type="ARBA" id="ARBA00022676"/>
    </source>
</evidence>
<feature type="binding site" evidence="5">
    <location>
        <position position="332"/>
    </location>
    <ligand>
        <name>Zn(2+)</name>
        <dbReference type="ChEBI" id="CHEBI:29105"/>
    </ligand>
</feature>
<evidence type="ECO:0000256" key="2">
    <source>
        <dbReference type="ARBA" id="ARBA00022679"/>
    </source>
</evidence>
<dbReference type="NCBIfam" id="TIGR00430">
    <property type="entry name" value="Q_tRNA_tgt"/>
    <property type="match status" value="1"/>
</dbReference>
<feature type="binding site" evidence="5">
    <location>
        <position position="144"/>
    </location>
    <ligand>
        <name>substrate</name>
    </ligand>
</feature>
<keyword evidence="5" id="KW-0479">Metal-binding</keyword>
<feature type="active site" description="Nucleophile" evidence="5">
    <location>
        <position position="263"/>
    </location>
</feature>
<feature type="binding site" evidence="5">
    <location>
        <position position="186"/>
    </location>
    <ligand>
        <name>substrate</name>
    </ligand>
</feature>
<dbReference type="Gene3D" id="3.20.20.105">
    <property type="entry name" value="Queuine tRNA-ribosyltransferase-like"/>
    <property type="match status" value="1"/>
</dbReference>
<keyword evidence="1 5" id="KW-0328">Glycosyltransferase</keyword>
<reference evidence="7 8" key="1">
    <citation type="submission" date="2018-08" db="EMBL/GenBank/DDBJ databases">
        <title>Draft genome of candidate division NPL-UPA2 bacterium Unc8 that adapted to ultra-basic serpentinizing groundwater.</title>
        <authorList>
            <person name="Ishii S."/>
            <person name="Suzuki S."/>
            <person name="Nealson K.H."/>
        </authorList>
    </citation>
    <scope>NUCLEOTIDE SEQUENCE [LARGE SCALE GENOMIC DNA]</scope>
    <source>
        <strain evidence="7">Unc8</strain>
    </source>
</reference>
<dbReference type="HAMAP" id="MF_00168">
    <property type="entry name" value="Q_tRNA_Tgt"/>
    <property type="match status" value="1"/>
</dbReference>
<dbReference type="GO" id="GO:0005829">
    <property type="term" value="C:cytosol"/>
    <property type="evidence" value="ECO:0007669"/>
    <property type="project" value="TreeGrafter"/>
</dbReference>
<dbReference type="AlphaFoldDB" id="A0A399FWP9"/>
<evidence type="ECO:0000256" key="3">
    <source>
        <dbReference type="ARBA" id="ARBA00022694"/>
    </source>
</evidence>
<dbReference type="Proteomes" id="UP000266287">
    <property type="component" value="Unassembled WGS sequence"/>
</dbReference>
<dbReference type="InterPro" id="IPR002616">
    <property type="entry name" value="tRNA_ribo_trans-like"/>
</dbReference>
<comment type="subunit">
    <text evidence="5">Homodimer. Within each dimer, one monomer is responsible for RNA recognition and catalysis, while the other monomer binds to the replacement base PreQ1.</text>
</comment>
<keyword evidence="3 5" id="KW-0819">tRNA processing</keyword>
<dbReference type="PANTHER" id="PTHR46499">
    <property type="entry name" value="QUEUINE TRNA-RIBOSYLTRANSFERASE"/>
    <property type="match status" value="1"/>
</dbReference>
<proteinExistence type="inferred from homology"/>
<protein>
    <recommendedName>
        <fullName evidence="5">Queuine tRNA-ribosyltransferase</fullName>
        <ecNumber evidence="5">2.4.2.29</ecNumber>
    </recommendedName>
    <alternativeName>
        <fullName evidence="5">Guanine insertion enzyme</fullName>
    </alternativeName>
    <alternativeName>
        <fullName evidence="5">tRNA-guanine transglycosylase</fullName>
    </alternativeName>
</protein>
<sequence length="370" mass="41122">MFNFKLICKDGEARAGEMATAHGTVLTPTFIPVGTQATVKTISPMELRKIGAQIVLSNTYHLALRPGAAVIKAAGGLHQFMGWDGATLTDSGGYQLMSLAPLCKISEKGVGFQSHFDGRRYFFTPENVIELQGEIGADLIMPLDECCSYPCEHDQAKRAMELTCRWAERSKKAHHSNAQALFGIIQGGLYPELRVECIKNLTSLGFDGYALGGISVGEAKILTYELLNECLSLLPEDKPRYVMGMGTPLDLLEGVKRGADMFDCILPTRYGRNGTAWTSSGKVIVRNAENVSLFIPLDESCECYTCRHFTRAYLRHLFSVNEILGMSLVTYHNLFFYMSLMAGMREAIVKGKFQEFYNEFLIKNKEVENV</sequence>
<evidence type="ECO:0000256" key="5">
    <source>
        <dbReference type="HAMAP-Rule" id="MF_00168"/>
    </source>
</evidence>
<feature type="domain" description="tRNA-guanine(15) transglycosylase-like" evidence="6">
    <location>
        <begin position="12"/>
        <end position="363"/>
    </location>
</feature>
<name>A0A399FWP9_UNCN2</name>
<keyword evidence="5" id="KW-0671">Queuosine biosynthesis</keyword>
<feature type="binding site" evidence="5">
    <location>
        <position position="303"/>
    </location>
    <ligand>
        <name>Zn(2+)</name>
        <dbReference type="ChEBI" id="CHEBI:29105"/>
    </ligand>
</feature>
<comment type="pathway">
    <text evidence="5">tRNA modification; tRNA-queuosine biosynthesis.</text>
</comment>
<comment type="catalytic activity">
    <reaction evidence="4 5">
        <text>7-aminomethyl-7-carbaguanine + guanosine(34) in tRNA = 7-aminomethyl-7-carbaguanosine(34) in tRNA + guanine</text>
        <dbReference type="Rhea" id="RHEA:24104"/>
        <dbReference type="Rhea" id="RHEA-COMP:10341"/>
        <dbReference type="Rhea" id="RHEA-COMP:10342"/>
        <dbReference type="ChEBI" id="CHEBI:16235"/>
        <dbReference type="ChEBI" id="CHEBI:58703"/>
        <dbReference type="ChEBI" id="CHEBI:74269"/>
        <dbReference type="ChEBI" id="CHEBI:82833"/>
        <dbReference type="EC" id="2.4.2.29"/>
    </reaction>
</comment>
<feature type="binding site" evidence="5">
    <location>
        <position position="301"/>
    </location>
    <ligand>
        <name>Zn(2+)</name>
        <dbReference type="ChEBI" id="CHEBI:29105"/>
    </ligand>
</feature>
<comment type="cofactor">
    <cofactor evidence="5">
        <name>Zn(2+)</name>
        <dbReference type="ChEBI" id="CHEBI:29105"/>
    </cofactor>
    <text evidence="5">Binds 1 zinc ion per subunit.</text>
</comment>
<dbReference type="UniPathway" id="UPA00392"/>
<dbReference type="GO" id="GO:0046872">
    <property type="term" value="F:metal ion binding"/>
    <property type="evidence" value="ECO:0007669"/>
    <property type="project" value="UniProtKB-KW"/>
</dbReference>
<dbReference type="SUPFAM" id="SSF51713">
    <property type="entry name" value="tRNA-guanine transglycosylase"/>
    <property type="match status" value="1"/>
</dbReference>
<gene>
    <name evidence="5" type="primary">tgt</name>
    <name evidence="7" type="ORF">B9J77_05105</name>
</gene>